<dbReference type="PANTHER" id="PTHR35004:SF8">
    <property type="entry name" value="TRANSPOSASE RV3428C-RELATED"/>
    <property type="match status" value="1"/>
</dbReference>
<dbReference type="Proteomes" id="UP001203338">
    <property type="component" value="Unassembled WGS sequence"/>
</dbReference>
<feature type="domain" description="HTH IS408-type" evidence="1">
    <location>
        <begin position="11"/>
        <end position="92"/>
    </location>
</feature>
<dbReference type="Pfam" id="PF00665">
    <property type="entry name" value="rve"/>
    <property type="match status" value="1"/>
</dbReference>
<organism evidence="3 4">
    <name type="scientific">Parendozoicomonas callyspongiae</name>
    <dbReference type="NCBI Taxonomy" id="2942213"/>
    <lineage>
        <taxon>Bacteria</taxon>
        <taxon>Pseudomonadati</taxon>
        <taxon>Pseudomonadota</taxon>
        <taxon>Gammaproteobacteria</taxon>
        <taxon>Oceanospirillales</taxon>
        <taxon>Endozoicomonadaceae</taxon>
        <taxon>Parendozoicomonas</taxon>
    </lineage>
</organism>
<sequence length="248" mass="28373">MSDNRISMRKLKDVLRMHYENNLSTRQISRCVRVSVGTVSNYLRLFREAGLSWPLPNDFSETALAASLFPEAPLLHRKGLVDPDWASLHQDLKKKGVTKQLLWEEYCQTFTLNAYSYAQFCHRYKIWRGQQKRSMRQLHRAGEKMFIDYAGPTVPLVNPQTGEIDRQAQIFVAVLGASSYTYAEATLSQKSEDWLGSHVRAFEFFGGVPDMLVPDNLKSGVSQACRYEPDLNPAYQHLANHYKVAVIP</sequence>
<reference evidence="3 4" key="1">
    <citation type="submission" date="2022-05" db="EMBL/GenBank/DDBJ databases">
        <authorList>
            <person name="Park J.-S."/>
        </authorList>
    </citation>
    <scope>NUCLEOTIDE SEQUENCE [LARGE SCALE GENOMIC DNA]</scope>
    <source>
        <strain evidence="3 4">2012CJ34-2</strain>
    </source>
</reference>
<dbReference type="PROSITE" id="PS50994">
    <property type="entry name" value="INTEGRASE"/>
    <property type="match status" value="1"/>
</dbReference>
<dbReference type="InterPro" id="IPR001584">
    <property type="entry name" value="Integrase_cat-core"/>
</dbReference>
<comment type="caution">
    <text evidence="3">The sequence shown here is derived from an EMBL/GenBank/DDBJ whole genome shotgun (WGS) entry which is preliminary data.</text>
</comment>
<name>A0ABT0PPE6_9GAMM</name>
<dbReference type="RefSeq" id="WP_249702005.1">
    <property type="nucleotide sequence ID" value="NZ_JAMFLX010000118.1"/>
</dbReference>
<dbReference type="EMBL" id="JAMFLX010000118">
    <property type="protein sequence ID" value="MCL6272308.1"/>
    <property type="molecule type" value="Genomic_DNA"/>
</dbReference>
<evidence type="ECO:0000259" key="2">
    <source>
        <dbReference type="PROSITE" id="PS50994"/>
    </source>
</evidence>
<dbReference type="InterPro" id="IPR009057">
    <property type="entry name" value="Homeodomain-like_sf"/>
</dbReference>
<dbReference type="SUPFAM" id="SSF46689">
    <property type="entry name" value="Homeodomain-like"/>
    <property type="match status" value="1"/>
</dbReference>
<evidence type="ECO:0000259" key="1">
    <source>
        <dbReference type="PROSITE" id="PS50532"/>
    </source>
</evidence>
<dbReference type="PANTHER" id="PTHR35004">
    <property type="entry name" value="TRANSPOSASE RV3428C-RELATED"/>
    <property type="match status" value="1"/>
</dbReference>
<proteinExistence type="predicted"/>
<evidence type="ECO:0000313" key="3">
    <source>
        <dbReference type="EMBL" id="MCL6272308.1"/>
    </source>
</evidence>
<feature type="non-terminal residue" evidence="3">
    <location>
        <position position="248"/>
    </location>
</feature>
<dbReference type="PROSITE" id="PS50532">
    <property type="entry name" value="HTH_IS408"/>
    <property type="match status" value="1"/>
</dbReference>
<feature type="domain" description="Integrase catalytic" evidence="2">
    <location>
        <begin position="137"/>
        <end position="248"/>
    </location>
</feature>
<evidence type="ECO:0000313" key="4">
    <source>
        <dbReference type="Proteomes" id="UP001203338"/>
    </source>
</evidence>
<protein>
    <submittedName>
        <fullName evidence="3">IS21 family transposase</fullName>
    </submittedName>
</protein>
<keyword evidence="4" id="KW-1185">Reference proteome</keyword>
<dbReference type="InterPro" id="IPR017895">
    <property type="entry name" value="HTH_IS408/IS1162_type"/>
</dbReference>
<dbReference type="NCBIfam" id="NF033546">
    <property type="entry name" value="transpos_IS21"/>
    <property type="match status" value="1"/>
</dbReference>
<accession>A0ABT0PPE6</accession>
<gene>
    <name evidence="3" type="primary">istA</name>
    <name evidence="3" type="ORF">M3P05_20540</name>
</gene>
<dbReference type="Gene3D" id="1.10.10.60">
    <property type="entry name" value="Homeodomain-like"/>
    <property type="match status" value="1"/>
</dbReference>